<accession>A0A0F8WU44</accession>
<proteinExistence type="predicted"/>
<evidence type="ECO:0000313" key="2">
    <source>
        <dbReference type="EMBL" id="KKK51890.1"/>
    </source>
</evidence>
<organism evidence="2">
    <name type="scientific">marine sediment metagenome</name>
    <dbReference type="NCBI Taxonomy" id="412755"/>
    <lineage>
        <taxon>unclassified sequences</taxon>
        <taxon>metagenomes</taxon>
        <taxon>ecological metagenomes</taxon>
    </lineage>
</organism>
<dbReference type="EMBL" id="LAZR01026068">
    <property type="protein sequence ID" value="KKL69895.1"/>
    <property type="molecule type" value="Genomic_DNA"/>
</dbReference>
<feature type="transmembrane region" description="Helical" evidence="1">
    <location>
        <begin position="6"/>
        <end position="23"/>
    </location>
</feature>
<feature type="transmembrane region" description="Helical" evidence="1">
    <location>
        <begin position="35"/>
        <end position="54"/>
    </location>
</feature>
<reference evidence="2" key="1">
    <citation type="journal article" date="2015" name="Nature">
        <title>Complex archaea that bridge the gap between prokaryotes and eukaryotes.</title>
        <authorList>
            <person name="Spang A."/>
            <person name="Saw J.H."/>
            <person name="Jorgensen S.L."/>
            <person name="Zaremba-Niedzwiedzka K."/>
            <person name="Martijn J."/>
            <person name="Lind A.E."/>
            <person name="van Eijk R."/>
            <person name="Schleper C."/>
            <person name="Guy L."/>
            <person name="Ettema T.J."/>
        </authorList>
    </citation>
    <scope>NUCLEOTIDE SEQUENCE</scope>
</reference>
<evidence type="ECO:0000256" key="1">
    <source>
        <dbReference type="SAM" id="Phobius"/>
    </source>
</evidence>
<sequence length="65" mass="7469">MLAWLAAFYGTGSAVIAISLLHHRHEFKKVDGPRWTTVVAVIFTIIAWPVMIPWEAWRQHREAKG</sequence>
<comment type="caution">
    <text evidence="2">The sequence shown here is derived from an EMBL/GenBank/DDBJ whole genome shotgun (WGS) entry which is preliminary data.</text>
</comment>
<keyword evidence="1" id="KW-1133">Transmembrane helix</keyword>
<dbReference type="EMBL" id="LAZR01067287">
    <property type="protein sequence ID" value="KKK51890.1"/>
    <property type="molecule type" value="Genomic_DNA"/>
</dbReference>
<dbReference type="AlphaFoldDB" id="A0A0F8WU44"/>
<evidence type="ECO:0000313" key="3">
    <source>
        <dbReference type="EMBL" id="KKL69895.1"/>
    </source>
</evidence>
<keyword evidence="1" id="KW-0472">Membrane</keyword>
<protein>
    <submittedName>
        <fullName evidence="2">Uncharacterized protein</fullName>
    </submittedName>
</protein>
<name>A0A0F8WU44_9ZZZZ</name>
<keyword evidence="1" id="KW-0812">Transmembrane</keyword>
<gene>
    <name evidence="3" type="ORF">LCGC14_2110320</name>
    <name evidence="2" type="ORF">LCGC14_3110430</name>
</gene>